<protein>
    <submittedName>
        <fullName evidence="6">D-2-hydroxyacid dehydrogenase</fullName>
    </submittedName>
</protein>
<dbReference type="Proteomes" id="UP000544122">
    <property type="component" value="Unassembled WGS sequence"/>
</dbReference>
<evidence type="ECO:0000256" key="2">
    <source>
        <dbReference type="ARBA" id="ARBA00023027"/>
    </source>
</evidence>
<keyword evidence="7" id="KW-1185">Reference proteome</keyword>
<organism evidence="6 7">
    <name type="scientific">Bradyrhizobium australiense</name>
    <dbReference type="NCBI Taxonomy" id="2721161"/>
    <lineage>
        <taxon>Bacteria</taxon>
        <taxon>Pseudomonadati</taxon>
        <taxon>Pseudomonadota</taxon>
        <taxon>Alphaproteobacteria</taxon>
        <taxon>Hyphomicrobiales</taxon>
        <taxon>Nitrobacteraceae</taxon>
        <taxon>Bradyrhizobium</taxon>
    </lineage>
</organism>
<dbReference type="Gene3D" id="3.40.50.720">
    <property type="entry name" value="NAD(P)-binding Rossmann-like Domain"/>
    <property type="match status" value="2"/>
</dbReference>
<dbReference type="InterPro" id="IPR036291">
    <property type="entry name" value="NAD(P)-bd_dom_sf"/>
</dbReference>
<name>A0A7Y4LZQ7_9BRAD</name>
<feature type="domain" description="D-isomer specific 2-hydroxyacid dehydrogenase catalytic" evidence="4">
    <location>
        <begin position="4"/>
        <end position="286"/>
    </location>
</feature>
<feature type="non-terminal residue" evidence="6">
    <location>
        <position position="1"/>
    </location>
</feature>
<dbReference type="GO" id="GO:0051287">
    <property type="term" value="F:NAD binding"/>
    <property type="evidence" value="ECO:0007669"/>
    <property type="project" value="InterPro"/>
</dbReference>
<reference evidence="6 7" key="1">
    <citation type="submission" date="2020-03" db="EMBL/GenBank/DDBJ databases">
        <title>Bradyrhizobium diversity isolated from nodules of Indigofera sp.</title>
        <authorList>
            <person name="Klepa M."/>
            <person name="Helene L."/>
            <person name="Hungria M."/>
        </authorList>
    </citation>
    <scope>NUCLEOTIDE SEQUENCE [LARGE SCALE GENOMIC DNA]</scope>
    <source>
        <strain evidence="6 7">WSM 1791</strain>
    </source>
</reference>
<comment type="caution">
    <text evidence="6">The sequence shown here is derived from an EMBL/GenBank/DDBJ whole genome shotgun (WGS) entry which is preliminary data.</text>
</comment>
<dbReference type="Pfam" id="PF02826">
    <property type="entry name" value="2-Hacid_dh_C"/>
    <property type="match status" value="1"/>
</dbReference>
<dbReference type="AlphaFoldDB" id="A0A7Y4LZQ7"/>
<dbReference type="Pfam" id="PF00389">
    <property type="entry name" value="2-Hacid_dh"/>
    <property type="match status" value="1"/>
</dbReference>
<proteinExistence type="inferred from homology"/>
<dbReference type="RefSeq" id="WP_171583775.1">
    <property type="nucleotide sequence ID" value="NZ_JAAVLX010000021.1"/>
</dbReference>
<evidence type="ECO:0000313" key="7">
    <source>
        <dbReference type="Proteomes" id="UP000544122"/>
    </source>
</evidence>
<evidence type="ECO:0000313" key="6">
    <source>
        <dbReference type="EMBL" id="NOJ44594.1"/>
    </source>
</evidence>
<dbReference type="InterPro" id="IPR006139">
    <property type="entry name" value="D-isomer_2_OHA_DH_cat_dom"/>
</dbReference>
<evidence type="ECO:0000259" key="5">
    <source>
        <dbReference type="Pfam" id="PF02826"/>
    </source>
</evidence>
<dbReference type="PANTHER" id="PTHR43333:SF1">
    <property type="entry name" value="D-ISOMER SPECIFIC 2-HYDROXYACID DEHYDROGENASE NAD-BINDING DOMAIN-CONTAINING PROTEIN"/>
    <property type="match status" value="1"/>
</dbReference>
<dbReference type="GO" id="GO:0016616">
    <property type="term" value="F:oxidoreductase activity, acting on the CH-OH group of donors, NAD or NADP as acceptor"/>
    <property type="evidence" value="ECO:0007669"/>
    <property type="project" value="InterPro"/>
</dbReference>
<sequence>LRVLSAKDRASLEAHVADADVIVGSGIDFPVQILDKARRLRWFQSTSAGIDAILPIRDRVGDLIVTNARGIHADSIADFVMTGIGVMHWDFPRFMREQSHREWHMRPVPPISQRTLGVIGLGSIGVAIARRAKSAGMTVIGSKRDLTKPIEGVDRLLPPEDLAELLRLSDFVVLAVPHLPETTKLIGREQLRLMRRGAFLINIARGSVIAESELVEELQAGTIAGALLDVVEREPLPTDSPLWTMPNVLITPHVSGYPSDYTARLFEIFGDNLQRFIEERSLQNVVDLTRGY</sequence>
<evidence type="ECO:0000256" key="3">
    <source>
        <dbReference type="RuleBase" id="RU003719"/>
    </source>
</evidence>
<comment type="similarity">
    <text evidence="3">Belongs to the D-isomer specific 2-hydroxyacid dehydrogenase family.</text>
</comment>
<evidence type="ECO:0000259" key="4">
    <source>
        <dbReference type="Pfam" id="PF00389"/>
    </source>
</evidence>
<dbReference type="CDD" id="cd05300">
    <property type="entry name" value="2-Hacid_dh_1"/>
    <property type="match status" value="1"/>
</dbReference>
<gene>
    <name evidence="6" type="ORF">HCN58_34695</name>
</gene>
<dbReference type="EMBL" id="JAAVLX010000021">
    <property type="protein sequence ID" value="NOJ44594.1"/>
    <property type="molecule type" value="Genomic_DNA"/>
</dbReference>
<dbReference type="SUPFAM" id="SSF52283">
    <property type="entry name" value="Formate/glycerate dehydrogenase catalytic domain-like"/>
    <property type="match status" value="1"/>
</dbReference>
<evidence type="ECO:0000256" key="1">
    <source>
        <dbReference type="ARBA" id="ARBA00023002"/>
    </source>
</evidence>
<accession>A0A7Y4LZQ7</accession>
<keyword evidence="2" id="KW-0520">NAD</keyword>
<keyword evidence="1 3" id="KW-0560">Oxidoreductase</keyword>
<dbReference type="SUPFAM" id="SSF51735">
    <property type="entry name" value="NAD(P)-binding Rossmann-fold domains"/>
    <property type="match status" value="1"/>
</dbReference>
<dbReference type="PANTHER" id="PTHR43333">
    <property type="entry name" value="2-HACID_DH_C DOMAIN-CONTAINING PROTEIN"/>
    <property type="match status" value="1"/>
</dbReference>
<feature type="domain" description="D-isomer specific 2-hydroxyacid dehydrogenase NAD-binding" evidence="5">
    <location>
        <begin position="90"/>
        <end position="255"/>
    </location>
</feature>
<dbReference type="InterPro" id="IPR006140">
    <property type="entry name" value="D-isomer_DH_NAD-bd"/>
</dbReference>